<proteinExistence type="predicted"/>
<dbReference type="OrthoDB" id="4850726at2759"/>
<feature type="domain" description="Heterokaryon incompatibility" evidence="1">
    <location>
        <begin position="13"/>
        <end position="162"/>
    </location>
</feature>
<feature type="non-terminal residue" evidence="2">
    <location>
        <position position="597"/>
    </location>
</feature>
<dbReference type="PANTHER" id="PTHR24148">
    <property type="entry name" value="ANKYRIN REPEAT DOMAIN-CONTAINING PROTEIN 39 HOMOLOG-RELATED"/>
    <property type="match status" value="1"/>
</dbReference>
<dbReference type="EMBL" id="ML991776">
    <property type="protein sequence ID" value="KAF2238378.1"/>
    <property type="molecule type" value="Genomic_DNA"/>
</dbReference>
<evidence type="ECO:0000313" key="2">
    <source>
        <dbReference type="EMBL" id="KAF2238378.1"/>
    </source>
</evidence>
<reference evidence="2" key="1">
    <citation type="journal article" date="2020" name="Stud. Mycol.">
        <title>101 Dothideomycetes genomes: a test case for predicting lifestyles and emergence of pathogens.</title>
        <authorList>
            <person name="Haridas S."/>
            <person name="Albert R."/>
            <person name="Binder M."/>
            <person name="Bloem J."/>
            <person name="Labutti K."/>
            <person name="Salamov A."/>
            <person name="Andreopoulos B."/>
            <person name="Baker S."/>
            <person name="Barry K."/>
            <person name="Bills G."/>
            <person name="Bluhm B."/>
            <person name="Cannon C."/>
            <person name="Castanera R."/>
            <person name="Culley D."/>
            <person name="Daum C."/>
            <person name="Ezra D."/>
            <person name="Gonzalez J."/>
            <person name="Henrissat B."/>
            <person name="Kuo A."/>
            <person name="Liang C."/>
            <person name="Lipzen A."/>
            <person name="Lutzoni F."/>
            <person name="Magnuson J."/>
            <person name="Mondo S."/>
            <person name="Nolan M."/>
            <person name="Ohm R."/>
            <person name="Pangilinan J."/>
            <person name="Park H.-J."/>
            <person name="Ramirez L."/>
            <person name="Alfaro M."/>
            <person name="Sun H."/>
            <person name="Tritt A."/>
            <person name="Yoshinaga Y."/>
            <person name="Zwiers L.-H."/>
            <person name="Turgeon B."/>
            <person name="Goodwin S."/>
            <person name="Spatafora J."/>
            <person name="Crous P."/>
            <person name="Grigoriev I."/>
        </authorList>
    </citation>
    <scope>NUCLEOTIDE SEQUENCE</scope>
    <source>
        <strain evidence="2">Tuck. ex Michener</strain>
    </source>
</reference>
<dbReference type="AlphaFoldDB" id="A0A6A6HKN7"/>
<dbReference type="PANTHER" id="PTHR24148:SF73">
    <property type="entry name" value="HET DOMAIN PROTEIN (AFU_ORTHOLOGUE AFUA_8G01020)"/>
    <property type="match status" value="1"/>
</dbReference>
<accession>A0A6A6HKN7</accession>
<keyword evidence="3" id="KW-1185">Reference proteome</keyword>
<dbReference type="Proteomes" id="UP000800092">
    <property type="component" value="Unassembled WGS sequence"/>
</dbReference>
<dbReference type="InterPro" id="IPR052895">
    <property type="entry name" value="HetReg/Transcr_Mod"/>
</dbReference>
<evidence type="ECO:0000313" key="3">
    <source>
        <dbReference type="Proteomes" id="UP000800092"/>
    </source>
</evidence>
<evidence type="ECO:0000259" key="1">
    <source>
        <dbReference type="Pfam" id="PF06985"/>
    </source>
</evidence>
<feature type="non-terminal residue" evidence="2">
    <location>
        <position position="1"/>
    </location>
</feature>
<gene>
    <name evidence="2" type="ORF">EV356DRAFT_428037</name>
</gene>
<sequence>PSVKVHRFTWGDFATLSYTWGVTNDTTSITLNGVEWPVTLSLEAALRALRDLGCFQDRFRLWVDAICINQEDQDERRFQVPKMRELYDGSWTTITWLGGATEDSHKTLQLLTTLAQYESREESSLLKDKLQEEPDYLGRGKWIALQSFLQRRYWSRLWIIQELALAPLNMLMLTGDGMITWQEVQDGLTSIHVYHWFVKDACLQSDWIAVLRDQGEGDSTDSGLWDTENLHHIDKDIAHIARKESHGEGFLSFAELLYLANAAHASRPLDKVYGLLAIMDPIIAREIIPDYTIEPSELFTRVAKIFITTGNLETICEGNPWSFSGTPSCVPDWLQQSRNRDKHRPPLPYSADANSPPKIFFSDNLYHLSVDAIIVDRVEGLGACLSSDADEVQFEYSAETICYPDVFDSAYGSADATRLALLRALIGDRCGLLGDYPFLDTYRSLDLFKLPISFLTAKAEFQRRGWNEFALQGFRYLQWEHWWEVHGQFWLGKEIGNLYDMFADEIPEDAEERNALEMYRRFRNVISGRRFAPTKGGRFAWVPDNVVGDKSEQVQKDDMFAIVSGCRVPLVIRCNGDGLYQVLGDGYIQGFMEGEAL</sequence>
<name>A0A6A6HKN7_VIRVR</name>
<organism evidence="2 3">
    <name type="scientific">Viridothelium virens</name>
    <name type="common">Speckled blister lichen</name>
    <name type="synonym">Trypethelium virens</name>
    <dbReference type="NCBI Taxonomy" id="1048519"/>
    <lineage>
        <taxon>Eukaryota</taxon>
        <taxon>Fungi</taxon>
        <taxon>Dikarya</taxon>
        <taxon>Ascomycota</taxon>
        <taxon>Pezizomycotina</taxon>
        <taxon>Dothideomycetes</taxon>
        <taxon>Dothideomycetes incertae sedis</taxon>
        <taxon>Trypetheliales</taxon>
        <taxon>Trypetheliaceae</taxon>
        <taxon>Viridothelium</taxon>
    </lineage>
</organism>
<protein>
    <submittedName>
        <fullName evidence="2">HET-domain-containing protein</fullName>
    </submittedName>
</protein>
<dbReference type="InterPro" id="IPR010730">
    <property type="entry name" value="HET"/>
</dbReference>
<dbReference type="Pfam" id="PF06985">
    <property type="entry name" value="HET"/>
    <property type="match status" value="1"/>
</dbReference>